<dbReference type="InterPro" id="IPR028082">
    <property type="entry name" value="Peripla_BP_I"/>
</dbReference>
<dbReference type="RefSeq" id="WP_108780700.1">
    <property type="nucleotide sequence ID" value="NZ_OMKW01000001.1"/>
</dbReference>
<evidence type="ECO:0000256" key="2">
    <source>
        <dbReference type="ARBA" id="ARBA00023125"/>
    </source>
</evidence>
<dbReference type="InterPro" id="IPR046335">
    <property type="entry name" value="LacI/GalR-like_sensor"/>
</dbReference>
<dbReference type="GO" id="GO:0000976">
    <property type="term" value="F:transcription cis-regulatory region binding"/>
    <property type="evidence" value="ECO:0007669"/>
    <property type="project" value="TreeGrafter"/>
</dbReference>
<dbReference type="PANTHER" id="PTHR30146">
    <property type="entry name" value="LACI-RELATED TRANSCRIPTIONAL REPRESSOR"/>
    <property type="match status" value="1"/>
</dbReference>
<dbReference type="SUPFAM" id="SSF53822">
    <property type="entry name" value="Periplasmic binding protein-like I"/>
    <property type="match status" value="1"/>
</dbReference>
<keyword evidence="2" id="KW-0238">DNA-binding</keyword>
<dbReference type="PROSITE" id="PS00356">
    <property type="entry name" value="HTH_LACI_1"/>
    <property type="match status" value="1"/>
</dbReference>
<dbReference type="Pfam" id="PF13377">
    <property type="entry name" value="Peripla_BP_3"/>
    <property type="match status" value="1"/>
</dbReference>
<dbReference type="Pfam" id="PF00356">
    <property type="entry name" value="LacI"/>
    <property type="match status" value="1"/>
</dbReference>
<keyword evidence="1" id="KW-0805">Transcription regulation</keyword>
<proteinExistence type="predicted"/>
<dbReference type="Gene3D" id="3.40.50.2300">
    <property type="match status" value="2"/>
</dbReference>
<accession>A0A2R8A6S0</accession>
<dbReference type="CDD" id="cd01392">
    <property type="entry name" value="HTH_LacI"/>
    <property type="match status" value="1"/>
</dbReference>
<dbReference type="PROSITE" id="PS50932">
    <property type="entry name" value="HTH_LACI_2"/>
    <property type="match status" value="1"/>
</dbReference>
<dbReference type="CDD" id="cd01575">
    <property type="entry name" value="PBP1_GntR"/>
    <property type="match status" value="1"/>
</dbReference>
<dbReference type="Proteomes" id="UP000244932">
    <property type="component" value="Unassembled WGS sequence"/>
</dbReference>
<dbReference type="PANTHER" id="PTHR30146:SF33">
    <property type="entry name" value="TRANSCRIPTIONAL REGULATOR"/>
    <property type="match status" value="1"/>
</dbReference>
<dbReference type="AlphaFoldDB" id="A0A2R8A6S0"/>
<evidence type="ECO:0000256" key="3">
    <source>
        <dbReference type="ARBA" id="ARBA00023163"/>
    </source>
</evidence>
<keyword evidence="6" id="KW-1185">Reference proteome</keyword>
<dbReference type="InterPro" id="IPR010982">
    <property type="entry name" value="Lambda_DNA-bd_dom_sf"/>
</dbReference>
<keyword evidence="3" id="KW-0804">Transcription</keyword>
<dbReference type="SMART" id="SM00354">
    <property type="entry name" value="HTH_LACI"/>
    <property type="match status" value="1"/>
</dbReference>
<protein>
    <submittedName>
        <fullName evidence="5">HTH-type transcriptional regulator GntR</fullName>
    </submittedName>
</protein>
<name>A0A2R8A6S0_9RHOB</name>
<evidence type="ECO:0000259" key="4">
    <source>
        <dbReference type="PROSITE" id="PS50932"/>
    </source>
</evidence>
<gene>
    <name evidence="5" type="primary">gntR_2</name>
    <name evidence="5" type="ORF">POI8812_00238</name>
</gene>
<dbReference type="InterPro" id="IPR000843">
    <property type="entry name" value="HTH_LacI"/>
</dbReference>
<evidence type="ECO:0000313" key="6">
    <source>
        <dbReference type="Proteomes" id="UP000244932"/>
    </source>
</evidence>
<evidence type="ECO:0000313" key="5">
    <source>
        <dbReference type="EMBL" id="SPF27943.1"/>
    </source>
</evidence>
<dbReference type="Gene3D" id="1.10.260.40">
    <property type="entry name" value="lambda repressor-like DNA-binding domains"/>
    <property type="match status" value="1"/>
</dbReference>
<dbReference type="SUPFAM" id="SSF47413">
    <property type="entry name" value="lambda repressor-like DNA-binding domains"/>
    <property type="match status" value="1"/>
</dbReference>
<sequence length="333" mass="36313">MAKSSIHDVAKAAGVSIMTVSRAVRGVNGVSEATRLRVLEIAKTLNYVPNGNARALATTGSNMIGISLPTLFNDVFADVLLGMRRTFQQAGYDSVVDTTDYSSDGELQFIERILQWQPLAVILTGVDHDETVRARLPRANIATLELWDITDHPIDFCVGIDHREAGVALGRHLVEKGYRAPAFIGAPAGKDTRADKRVEGLVEAFRAAGGRTLRRISVSDDNAFISGYTGFEQIDRDRRPDVVLFLNDHMAFGGLMRAEQEGLRVPDDIGIVGFNELAITKVLPRRITTMSTPRRQIGLVGARNLLARLNGVTVPEKTILPCTLVPGQTTRAQ</sequence>
<dbReference type="EMBL" id="OMKW01000001">
    <property type="protein sequence ID" value="SPF27943.1"/>
    <property type="molecule type" value="Genomic_DNA"/>
</dbReference>
<reference evidence="5 6" key="1">
    <citation type="submission" date="2018-03" db="EMBL/GenBank/DDBJ databases">
        <authorList>
            <person name="Keele B.F."/>
        </authorList>
    </citation>
    <scope>NUCLEOTIDE SEQUENCE [LARGE SCALE GENOMIC DNA]</scope>
    <source>
        <strain evidence="5 6">CeCT 8812</strain>
    </source>
</reference>
<feature type="domain" description="HTH lacI-type" evidence="4">
    <location>
        <begin position="4"/>
        <end position="58"/>
    </location>
</feature>
<organism evidence="5 6">
    <name type="scientific">Pontivivens insulae</name>
    <dbReference type="NCBI Taxonomy" id="1639689"/>
    <lineage>
        <taxon>Bacteria</taxon>
        <taxon>Pseudomonadati</taxon>
        <taxon>Pseudomonadota</taxon>
        <taxon>Alphaproteobacteria</taxon>
        <taxon>Rhodobacterales</taxon>
        <taxon>Paracoccaceae</taxon>
        <taxon>Pontivivens</taxon>
    </lineage>
</organism>
<dbReference type="GO" id="GO:0003700">
    <property type="term" value="F:DNA-binding transcription factor activity"/>
    <property type="evidence" value="ECO:0007669"/>
    <property type="project" value="TreeGrafter"/>
</dbReference>
<evidence type="ECO:0000256" key="1">
    <source>
        <dbReference type="ARBA" id="ARBA00023015"/>
    </source>
</evidence>